<dbReference type="InterPro" id="IPR004358">
    <property type="entry name" value="Sig_transdc_His_kin-like_C"/>
</dbReference>
<dbReference type="InterPro" id="IPR052162">
    <property type="entry name" value="Sensor_kinase/Photoreceptor"/>
</dbReference>
<evidence type="ECO:0000259" key="7">
    <source>
        <dbReference type="PROSITE" id="PS50113"/>
    </source>
</evidence>
<keyword evidence="9" id="KW-1185">Reference proteome</keyword>
<accession>A0A239I683</accession>
<dbReference type="PROSITE" id="PS50113">
    <property type="entry name" value="PAC"/>
    <property type="match status" value="1"/>
</dbReference>
<dbReference type="CDD" id="cd00082">
    <property type="entry name" value="HisKA"/>
    <property type="match status" value="1"/>
</dbReference>
<comment type="catalytic activity">
    <reaction evidence="1">
        <text>ATP + protein L-histidine = ADP + protein N-phospho-L-histidine.</text>
        <dbReference type="EC" id="2.7.13.3"/>
    </reaction>
</comment>
<keyword evidence="4" id="KW-0808">Transferase</keyword>
<dbReference type="InterPro" id="IPR003594">
    <property type="entry name" value="HATPase_dom"/>
</dbReference>
<dbReference type="InterPro" id="IPR036890">
    <property type="entry name" value="HATPase_C_sf"/>
</dbReference>
<evidence type="ECO:0000256" key="2">
    <source>
        <dbReference type="ARBA" id="ARBA00012438"/>
    </source>
</evidence>
<dbReference type="InterPro" id="IPR036097">
    <property type="entry name" value="HisK_dim/P_sf"/>
</dbReference>
<evidence type="ECO:0000256" key="5">
    <source>
        <dbReference type="ARBA" id="ARBA00022777"/>
    </source>
</evidence>
<evidence type="ECO:0000256" key="1">
    <source>
        <dbReference type="ARBA" id="ARBA00000085"/>
    </source>
</evidence>
<dbReference type="PRINTS" id="PR00344">
    <property type="entry name" value="BCTRLSENSOR"/>
</dbReference>
<dbReference type="Pfam" id="PF08447">
    <property type="entry name" value="PAS_3"/>
    <property type="match status" value="1"/>
</dbReference>
<dbReference type="PANTHER" id="PTHR43304:SF1">
    <property type="entry name" value="PAC DOMAIN-CONTAINING PROTEIN"/>
    <property type="match status" value="1"/>
</dbReference>
<dbReference type="SUPFAM" id="SSF47384">
    <property type="entry name" value="Homodimeric domain of signal transducing histidine kinase"/>
    <property type="match status" value="1"/>
</dbReference>
<name>A0A239I683_9SPHN</name>
<proteinExistence type="predicted"/>
<dbReference type="Pfam" id="PF02518">
    <property type="entry name" value="HATPase_c"/>
    <property type="match status" value="1"/>
</dbReference>
<sequence length="428" mass="47011">MTSRKPASWTGHDPFCFGSTRWLKVDIQPWEAGIVVTASEVTPQKRAEADLAATNERLGMMGAAAQDMIYDWDVSSGDILWGSTATSFFGIRPDPGTGLIVTTIADWDAITHPADHPRIWSSIQQAFHSGAELWFGEYRMRKGDGTWATLLDRASIVRDDAGRAVRLVGAIIDLTQARQSERELQRLHAQIGAIERDSAMGTMGATMAHELAQPLTAVESYLGAAELIAASVEPDHARLASCLARARESVDRTRQIIYRMKSLVTRGETQRTPIQLREAIGSVIDEVLAPYDDDDIAVHLEIDRDLMFVGDPVQLLQVLSNLVRNSAEAMRDCSDRQIRMVAKRDDDRACVECRIEDTGRGIAPELQHLIFSPFFTTKDRGAGVGLSVCRTIIEAHLGRIWYEAGPEGGSIFHIVLPLSSAPPLAAIA</sequence>
<dbReference type="PROSITE" id="PS50109">
    <property type="entry name" value="HIS_KIN"/>
    <property type="match status" value="1"/>
</dbReference>
<dbReference type="SUPFAM" id="SSF55785">
    <property type="entry name" value="PYP-like sensor domain (PAS domain)"/>
    <property type="match status" value="1"/>
</dbReference>
<dbReference type="InterPro" id="IPR013655">
    <property type="entry name" value="PAS_fold_3"/>
</dbReference>
<dbReference type="Gene3D" id="3.30.450.20">
    <property type="entry name" value="PAS domain"/>
    <property type="match status" value="1"/>
</dbReference>
<dbReference type="SUPFAM" id="SSF55874">
    <property type="entry name" value="ATPase domain of HSP90 chaperone/DNA topoisomerase II/histidine kinase"/>
    <property type="match status" value="1"/>
</dbReference>
<dbReference type="InterPro" id="IPR000700">
    <property type="entry name" value="PAS-assoc_C"/>
</dbReference>
<dbReference type="InterPro" id="IPR035965">
    <property type="entry name" value="PAS-like_dom_sf"/>
</dbReference>
<dbReference type="Gene3D" id="1.10.287.130">
    <property type="match status" value="1"/>
</dbReference>
<protein>
    <recommendedName>
        <fullName evidence="2">histidine kinase</fullName>
        <ecNumber evidence="2">2.7.13.3</ecNumber>
    </recommendedName>
</protein>
<dbReference type="GO" id="GO:0000155">
    <property type="term" value="F:phosphorelay sensor kinase activity"/>
    <property type="evidence" value="ECO:0007669"/>
    <property type="project" value="InterPro"/>
</dbReference>
<dbReference type="InterPro" id="IPR003661">
    <property type="entry name" value="HisK_dim/P_dom"/>
</dbReference>
<keyword evidence="5 8" id="KW-0418">Kinase</keyword>
<dbReference type="CDD" id="cd00130">
    <property type="entry name" value="PAS"/>
    <property type="match status" value="1"/>
</dbReference>
<evidence type="ECO:0000256" key="4">
    <source>
        <dbReference type="ARBA" id="ARBA00022679"/>
    </source>
</evidence>
<dbReference type="EC" id="2.7.13.3" evidence="2"/>
<dbReference type="SMART" id="SM00388">
    <property type="entry name" value="HisKA"/>
    <property type="match status" value="1"/>
</dbReference>
<reference evidence="9" key="1">
    <citation type="submission" date="2017-06" db="EMBL/GenBank/DDBJ databases">
        <authorList>
            <person name="Varghese N."/>
            <person name="Submissions S."/>
        </authorList>
    </citation>
    <scope>NUCLEOTIDE SEQUENCE [LARGE SCALE GENOMIC DNA]</scope>
    <source>
        <strain evidence="9">LNB2</strain>
    </source>
</reference>
<evidence type="ECO:0000313" key="9">
    <source>
        <dbReference type="Proteomes" id="UP000198281"/>
    </source>
</evidence>
<keyword evidence="3" id="KW-0597">Phosphoprotein</keyword>
<gene>
    <name evidence="8" type="ORF">SAMN06295912_12113</name>
</gene>
<dbReference type="AlphaFoldDB" id="A0A239I683"/>
<evidence type="ECO:0000313" key="8">
    <source>
        <dbReference type="EMBL" id="SNS87854.1"/>
    </source>
</evidence>
<dbReference type="SMART" id="SM00086">
    <property type="entry name" value="PAC"/>
    <property type="match status" value="1"/>
</dbReference>
<dbReference type="Proteomes" id="UP000198281">
    <property type="component" value="Unassembled WGS sequence"/>
</dbReference>
<dbReference type="InterPro" id="IPR000014">
    <property type="entry name" value="PAS"/>
</dbReference>
<dbReference type="EMBL" id="FZOS01000021">
    <property type="protein sequence ID" value="SNS87854.1"/>
    <property type="molecule type" value="Genomic_DNA"/>
</dbReference>
<feature type="domain" description="Histidine kinase" evidence="6">
    <location>
        <begin position="206"/>
        <end position="420"/>
    </location>
</feature>
<dbReference type="Gene3D" id="3.30.565.10">
    <property type="entry name" value="Histidine kinase-like ATPase, C-terminal domain"/>
    <property type="match status" value="1"/>
</dbReference>
<dbReference type="InterPro" id="IPR005467">
    <property type="entry name" value="His_kinase_dom"/>
</dbReference>
<evidence type="ECO:0000259" key="6">
    <source>
        <dbReference type="PROSITE" id="PS50109"/>
    </source>
</evidence>
<feature type="domain" description="PAC" evidence="7">
    <location>
        <begin position="134"/>
        <end position="186"/>
    </location>
</feature>
<dbReference type="InterPro" id="IPR001610">
    <property type="entry name" value="PAC"/>
</dbReference>
<evidence type="ECO:0000256" key="3">
    <source>
        <dbReference type="ARBA" id="ARBA00022553"/>
    </source>
</evidence>
<organism evidence="8 9">
    <name type="scientific">Edaphosphingomonas laterariae</name>
    <dbReference type="NCBI Taxonomy" id="861865"/>
    <lineage>
        <taxon>Bacteria</taxon>
        <taxon>Pseudomonadati</taxon>
        <taxon>Pseudomonadota</taxon>
        <taxon>Alphaproteobacteria</taxon>
        <taxon>Sphingomonadales</taxon>
        <taxon>Rhizorhabdaceae</taxon>
        <taxon>Edaphosphingomonas</taxon>
    </lineage>
</organism>
<dbReference type="SMART" id="SM00387">
    <property type="entry name" value="HATPase_c"/>
    <property type="match status" value="1"/>
</dbReference>
<dbReference type="PANTHER" id="PTHR43304">
    <property type="entry name" value="PHYTOCHROME-LIKE PROTEIN CPH1"/>
    <property type="match status" value="1"/>
</dbReference>